<dbReference type="AlphaFoldDB" id="A0A174JLZ2"/>
<feature type="signal peptide" evidence="7">
    <location>
        <begin position="1"/>
        <end position="21"/>
    </location>
</feature>
<evidence type="ECO:0000313" key="10">
    <source>
        <dbReference type="Proteomes" id="UP000095558"/>
    </source>
</evidence>
<comment type="similarity">
    <text evidence="2">Belongs to the BMP lipoprotein family.</text>
</comment>
<evidence type="ECO:0000259" key="8">
    <source>
        <dbReference type="Pfam" id="PF02608"/>
    </source>
</evidence>
<evidence type="ECO:0000256" key="4">
    <source>
        <dbReference type="ARBA" id="ARBA00022729"/>
    </source>
</evidence>
<dbReference type="Gene3D" id="3.40.50.2300">
    <property type="match status" value="2"/>
</dbReference>
<protein>
    <submittedName>
        <fullName evidence="9">Membrane lipoprotein TmpC</fullName>
    </submittedName>
</protein>
<evidence type="ECO:0000256" key="7">
    <source>
        <dbReference type="SAM" id="SignalP"/>
    </source>
</evidence>
<feature type="domain" description="ABC transporter substrate-binding protein PnrA-like" evidence="8">
    <location>
        <begin position="38"/>
        <end position="355"/>
    </location>
</feature>
<dbReference type="RefSeq" id="WP_042402112.1">
    <property type="nucleotide sequence ID" value="NZ_CYYT01000047.1"/>
</dbReference>
<dbReference type="InterPro" id="IPR028082">
    <property type="entry name" value="Peripla_BP_I"/>
</dbReference>
<dbReference type="Proteomes" id="UP000095558">
    <property type="component" value="Unassembled WGS sequence"/>
</dbReference>
<dbReference type="InterPro" id="IPR050957">
    <property type="entry name" value="BMP_lipoprotein"/>
</dbReference>
<keyword evidence="6 9" id="KW-0449">Lipoprotein</keyword>
<dbReference type="OrthoDB" id="9769871at2"/>
<evidence type="ECO:0000313" key="9">
    <source>
        <dbReference type="EMBL" id="CUO13979.1"/>
    </source>
</evidence>
<accession>A0A174JLZ2</accession>
<evidence type="ECO:0000256" key="2">
    <source>
        <dbReference type="ARBA" id="ARBA00008610"/>
    </source>
</evidence>
<reference evidence="9 10" key="1">
    <citation type="submission" date="2015-09" db="EMBL/GenBank/DDBJ databases">
        <authorList>
            <consortium name="Pathogen Informatics"/>
        </authorList>
    </citation>
    <scope>NUCLEOTIDE SEQUENCE [LARGE SCALE GENOMIC DNA]</scope>
    <source>
        <strain evidence="9 10">2789STDY5834855</strain>
    </source>
</reference>
<evidence type="ECO:0000256" key="3">
    <source>
        <dbReference type="ARBA" id="ARBA00022475"/>
    </source>
</evidence>
<dbReference type="SUPFAM" id="SSF53822">
    <property type="entry name" value="Periplasmic binding protein-like I"/>
    <property type="match status" value="1"/>
</dbReference>
<keyword evidence="4 7" id="KW-0732">Signal</keyword>
<evidence type="ECO:0000256" key="1">
    <source>
        <dbReference type="ARBA" id="ARBA00004193"/>
    </source>
</evidence>
<dbReference type="EMBL" id="CYZV01000014">
    <property type="protein sequence ID" value="CUO13979.1"/>
    <property type="molecule type" value="Genomic_DNA"/>
</dbReference>
<keyword evidence="5" id="KW-0472">Membrane</keyword>
<dbReference type="GeneID" id="83013211"/>
<dbReference type="CDD" id="cd06354">
    <property type="entry name" value="PBP1_PrnA-like"/>
    <property type="match status" value="1"/>
</dbReference>
<gene>
    <name evidence="9" type="primary">tmpC_3</name>
    <name evidence="9" type="ORF">ERS852470_01545</name>
</gene>
<dbReference type="GO" id="GO:0005886">
    <property type="term" value="C:plasma membrane"/>
    <property type="evidence" value="ECO:0007669"/>
    <property type="project" value="UniProtKB-SubCell"/>
</dbReference>
<dbReference type="PROSITE" id="PS51257">
    <property type="entry name" value="PROKAR_LIPOPROTEIN"/>
    <property type="match status" value="1"/>
</dbReference>
<dbReference type="InterPro" id="IPR003760">
    <property type="entry name" value="PnrA-like"/>
</dbReference>
<evidence type="ECO:0000256" key="5">
    <source>
        <dbReference type="ARBA" id="ARBA00023136"/>
    </source>
</evidence>
<comment type="subcellular location">
    <subcellularLocation>
        <location evidence="1">Cell membrane</location>
        <topology evidence="1">Lipid-anchor</topology>
    </subcellularLocation>
</comment>
<feature type="chain" id="PRO_5038346977" evidence="7">
    <location>
        <begin position="22"/>
        <end position="357"/>
    </location>
</feature>
<dbReference type="Pfam" id="PF02608">
    <property type="entry name" value="Bmp"/>
    <property type="match status" value="1"/>
</dbReference>
<name>A0A174JLZ2_9CLOT</name>
<dbReference type="PANTHER" id="PTHR34296">
    <property type="entry name" value="TRANSCRIPTIONAL ACTIVATOR PROTEIN MED"/>
    <property type="match status" value="1"/>
</dbReference>
<keyword evidence="3" id="KW-1003">Cell membrane</keyword>
<evidence type="ECO:0000256" key="6">
    <source>
        <dbReference type="ARBA" id="ARBA00023288"/>
    </source>
</evidence>
<proteinExistence type="inferred from homology"/>
<organism evidence="9 10">
    <name type="scientific">Clostridium disporicum</name>
    <dbReference type="NCBI Taxonomy" id="84024"/>
    <lineage>
        <taxon>Bacteria</taxon>
        <taxon>Bacillati</taxon>
        <taxon>Bacillota</taxon>
        <taxon>Clostridia</taxon>
        <taxon>Eubacteriales</taxon>
        <taxon>Clostridiaceae</taxon>
        <taxon>Clostridium</taxon>
    </lineage>
</organism>
<dbReference type="PANTHER" id="PTHR34296:SF2">
    <property type="entry name" value="ABC TRANSPORTER GUANOSINE-BINDING PROTEIN NUPN"/>
    <property type="match status" value="1"/>
</dbReference>
<sequence>MKKKVMALVLSALMVTGLVGCGNNNDNSADSKESTLKVGMITDSGTIDDKSFNQGTWEGIIEAEEKLGIEKNYLKPSGETEADYLTEIQNLYDSGYKFIVGPGFKLETAIYKAQEKYQDAKFVILDGAPMDEDGNYVVADNTVAIQFAEHEGGFAAGVAAAVELQTGDFGFIGGMESSAVKKFNFGFQQGVAYANENLGTNVSLKDENIVYSGSFSDLALGQQLAAQMYDRGVKVIFTAAGGTGMGAITEAKTRAVNGEEAWIIGVDSDQYADGIYEGNKSVILTSAIKKVNVASYKMIEAELNNEFPGGQSLIFDAKNDAVGIPEENPNLSDETVSKVSEVLEAIKSGQIEVKSEL</sequence>